<accession>A0A2P6U3F8</accession>
<evidence type="ECO:0000256" key="4">
    <source>
        <dbReference type="ARBA" id="ARBA00022989"/>
    </source>
</evidence>
<organism evidence="8 9">
    <name type="scientific">Chlorella sorokiniana</name>
    <name type="common">Freshwater green alga</name>
    <dbReference type="NCBI Taxonomy" id="3076"/>
    <lineage>
        <taxon>Eukaryota</taxon>
        <taxon>Viridiplantae</taxon>
        <taxon>Chlorophyta</taxon>
        <taxon>core chlorophytes</taxon>
        <taxon>Trebouxiophyceae</taxon>
        <taxon>Chlorellales</taxon>
        <taxon>Chlorellaceae</taxon>
        <taxon>Chlorella clade</taxon>
        <taxon>Chlorella</taxon>
    </lineage>
</organism>
<dbReference type="Proteomes" id="UP000239899">
    <property type="component" value="Unassembled WGS sequence"/>
</dbReference>
<name>A0A2P6U3F8_CHLSO</name>
<comment type="caution">
    <text evidence="8">The sequence shown here is derived from an EMBL/GenBank/DDBJ whole genome shotgun (WGS) entry which is preliminary data.</text>
</comment>
<evidence type="ECO:0000256" key="6">
    <source>
        <dbReference type="RuleBase" id="RU363053"/>
    </source>
</evidence>
<keyword evidence="4 6" id="KW-1133">Transmembrane helix</keyword>
<protein>
    <submittedName>
        <fullName evidence="8">PXMP2 4 family 2</fullName>
    </submittedName>
</protein>
<feature type="compositionally biased region" description="Basic and acidic residues" evidence="7">
    <location>
        <begin position="1"/>
        <end position="10"/>
    </location>
</feature>
<keyword evidence="9" id="KW-1185">Reference proteome</keyword>
<reference evidence="8 9" key="1">
    <citation type="journal article" date="2018" name="Plant J.">
        <title>Genome sequences of Chlorella sorokiniana UTEX 1602 and Micractinium conductrix SAG 241.80: implications to maltose excretion by a green alga.</title>
        <authorList>
            <person name="Arriola M.B."/>
            <person name="Velmurugan N."/>
            <person name="Zhang Y."/>
            <person name="Plunkett M.H."/>
            <person name="Hondzo H."/>
            <person name="Barney B.M."/>
        </authorList>
    </citation>
    <scope>NUCLEOTIDE SEQUENCE [LARGE SCALE GENOMIC DNA]</scope>
    <source>
        <strain evidence="9">UTEX 1602</strain>
    </source>
</reference>
<comment type="similarity">
    <text evidence="2 6">Belongs to the peroxisomal membrane protein PXMP2/4 family.</text>
</comment>
<feature type="transmembrane region" description="Helical" evidence="6">
    <location>
        <begin position="130"/>
        <end position="151"/>
    </location>
</feature>
<comment type="subcellular location">
    <subcellularLocation>
        <location evidence="1">Membrane</location>
        <topology evidence="1">Multi-pass membrane protein</topology>
    </subcellularLocation>
</comment>
<evidence type="ECO:0000313" key="9">
    <source>
        <dbReference type="Proteomes" id="UP000239899"/>
    </source>
</evidence>
<dbReference type="Pfam" id="PF04117">
    <property type="entry name" value="Mpv17_PMP22"/>
    <property type="match status" value="1"/>
</dbReference>
<evidence type="ECO:0000256" key="5">
    <source>
        <dbReference type="ARBA" id="ARBA00023136"/>
    </source>
</evidence>
<feature type="transmembrane region" description="Helical" evidence="6">
    <location>
        <begin position="91"/>
        <end position="110"/>
    </location>
</feature>
<dbReference type="STRING" id="3076.A0A2P6U3F8"/>
<dbReference type="OrthoDB" id="430207at2759"/>
<dbReference type="PANTHER" id="PTHR11266:SF80">
    <property type="entry name" value="PEROXISOMAL MEMBRANE PROTEIN 2"/>
    <property type="match status" value="1"/>
</dbReference>
<sequence>MVRRLRDQRPSFRTFSSGGGGSGGSSGGGGGGGGGGSGGSGGFGLWGAYLALLSKRPLTTKAVTAALLNGLGDVIAQRQFEQGKDFDWKRCSIFTLLGLLLIGPTLHFWYGSLGTIVKATGNTGAIMRLSLDQLCFAPVFISTIVSLLMVLEGKGPEVVPTLKRNLPDMVKSNWMLWVPFQFINFRFVPPHLQVLMSNLVALAWNVYMSYKAHH</sequence>
<dbReference type="GO" id="GO:0016020">
    <property type="term" value="C:membrane"/>
    <property type="evidence" value="ECO:0007669"/>
    <property type="project" value="UniProtKB-SubCell"/>
</dbReference>
<dbReference type="InterPro" id="IPR007248">
    <property type="entry name" value="Mpv17_PMP22"/>
</dbReference>
<evidence type="ECO:0000256" key="2">
    <source>
        <dbReference type="ARBA" id="ARBA00006824"/>
    </source>
</evidence>
<keyword evidence="3 6" id="KW-0812">Transmembrane</keyword>
<dbReference type="AlphaFoldDB" id="A0A2P6U3F8"/>
<evidence type="ECO:0000256" key="3">
    <source>
        <dbReference type="ARBA" id="ARBA00022692"/>
    </source>
</evidence>
<gene>
    <name evidence="8" type="ORF">C2E21_1224</name>
</gene>
<evidence type="ECO:0000256" key="1">
    <source>
        <dbReference type="ARBA" id="ARBA00004141"/>
    </source>
</evidence>
<feature type="compositionally biased region" description="Gly residues" evidence="7">
    <location>
        <begin position="17"/>
        <end position="35"/>
    </location>
</feature>
<proteinExistence type="inferred from homology"/>
<dbReference type="GO" id="GO:0005737">
    <property type="term" value="C:cytoplasm"/>
    <property type="evidence" value="ECO:0007669"/>
    <property type="project" value="TreeGrafter"/>
</dbReference>
<dbReference type="PANTHER" id="PTHR11266">
    <property type="entry name" value="PEROXISOMAL MEMBRANE PROTEIN 2, PXMP2 MPV17"/>
    <property type="match status" value="1"/>
</dbReference>
<feature type="region of interest" description="Disordered" evidence="7">
    <location>
        <begin position="1"/>
        <end position="35"/>
    </location>
</feature>
<keyword evidence="5 6" id="KW-0472">Membrane</keyword>
<evidence type="ECO:0000256" key="7">
    <source>
        <dbReference type="SAM" id="MobiDB-lite"/>
    </source>
</evidence>
<evidence type="ECO:0000313" key="8">
    <source>
        <dbReference type="EMBL" id="PRW60848.1"/>
    </source>
</evidence>
<dbReference type="EMBL" id="LHPG02000002">
    <property type="protein sequence ID" value="PRW60848.1"/>
    <property type="molecule type" value="Genomic_DNA"/>
</dbReference>